<dbReference type="Proteomes" id="UP000033607">
    <property type="component" value="Unassembled WGS sequence"/>
</dbReference>
<accession>A0A0F5YFB7</accession>
<dbReference type="EMBL" id="LATL02000207">
    <property type="protein sequence ID" value="KKD37337.1"/>
    <property type="molecule type" value="Genomic_DNA"/>
</dbReference>
<proteinExistence type="predicted"/>
<sequence>MKASIQAKPLGRETLTQLIENHQSSNRFSEENLIKKSKLLRKPQRKKRLLIPVKSKIFLKRTKIKKL</sequence>
<name>A0A0F5YFB7_9CYAN</name>
<evidence type="ECO:0000313" key="1">
    <source>
        <dbReference type="EMBL" id="KKD37337.1"/>
    </source>
</evidence>
<gene>
    <name evidence="1" type="ORF">WN50_14900</name>
</gene>
<dbReference type="AlphaFoldDB" id="A0A0F5YFB7"/>
<reference evidence="1 2" key="1">
    <citation type="submission" date="2015-06" db="EMBL/GenBank/DDBJ databases">
        <title>Draft genome assembly of filamentous brackish cyanobacterium Limnoraphis robusta strain CS-951.</title>
        <authorList>
            <person name="Willis A."/>
            <person name="Parks M."/>
            <person name="Burford M.A."/>
        </authorList>
    </citation>
    <scope>NUCLEOTIDE SEQUENCE [LARGE SCALE GENOMIC DNA]</scope>
    <source>
        <strain evidence="1 2">CS-951</strain>
    </source>
</reference>
<organism evidence="1 2">
    <name type="scientific">Limnoraphis robusta CS-951</name>
    <dbReference type="NCBI Taxonomy" id="1637645"/>
    <lineage>
        <taxon>Bacteria</taxon>
        <taxon>Bacillati</taxon>
        <taxon>Cyanobacteriota</taxon>
        <taxon>Cyanophyceae</taxon>
        <taxon>Oscillatoriophycideae</taxon>
        <taxon>Oscillatoriales</taxon>
        <taxon>Sirenicapillariaceae</taxon>
        <taxon>Limnoraphis</taxon>
    </lineage>
</organism>
<protein>
    <submittedName>
        <fullName evidence="1">Uncharacterized protein</fullName>
    </submittedName>
</protein>
<comment type="caution">
    <text evidence="1">The sequence shown here is derived from an EMBL/GenBank/DDBJ whole genome shotgun (WGS) entry which is preliminary data.</text>
</comment>
<evidence type="ECO:0000313" key="2">
    <source>
        <dbReference type="Proteomes" id="UP000033607"/>
    </source>
</evidence>